<reference evidence="1" key="1">
    <citation type="submission" date="2023-07" db="EMBL/GenBank/DDBJ databases">
        <authorList>
            <consortium name="CYATHOMIX"/>
        </authorList>
    </citation>
    <scope>NUCLEOTIDE SEQUENCE</scope>
    <source>
        <strain evidence="1">N/A</strain>
    </source>
</reference>
<accession>A0AA36MFG0</accession>
<protein>
    <submittedName>
        <fullName evidence="1">Uncharacterized protein</fullName>
    </submittedName>
</protein>
<proteinExistence type="predicted"/>
<evidence type="ECO:0000313" key="2">
    <source>
        <dbReference type="Proteomes" id="UP001176961"/>
    </source>
</evidence>
<name>A0AA36MFG0_CYLNA</name>
<sequence length="479" mass="54953">MPYGFGEKGMLGLYSTNEHTEEEIIDQLKKFKIPYYTEVTEAVVLTESGNDESDESYKGIFIDRKTGDFKILTGRFPDKKAMINKYGTLGKDYIARKVFEKPVFDWILNNAKSSLDSYLMFSTAFSKWRHNSILDKYYIKLINDMPQLFKNVRAQDRIGGDNKSKHADKEAIELDEADYIGNYNDINNGKIYLVVYGENGNILADFTDSAPIKYSYNQYNFESVELFKWLQRAVDQVEEETGETVTGVAVKTKKKDPSPKIYSRNQIEKGYTKSVGKSWSDNRAFQQTLEDPTSEKFDTLVYCKDEQGRRIIPKPYPIYINHVIEKGNGIDDRQVWISALQALNTVYGEPENTVEAQIYGPAAHEQVYVQDAQGKEYYSNRGEVYKNVHNMEPGQDKPFLTKSGNIAHPEWKNTFGKDDIEEVLINKPISADVELEDFMLPEIEAAAERIKARNPGKKVFVQVNDEEPTEYIDIEEPQA</sequence>
<dbReference type="EMBL" id="CATQJL010000360">
    <property type="protein sequence ID" value="CAJ0610701.1"/>
    <property type="molecule type" value="Genomic_DNA"/>
</dbReference>
<organism evidence="1 2">
    <name type="scientific">Cylicocyclus nassatus</name>
    <name type="common">Nematode worm</name>
    <dbReference type="NCBI Taxonomy" id="53992"/>
    <lineage>
        <taxon>Eukaryota</taxon>
        <taxon>Metazoa</taxon>
        <taxon>Ecdysozoa</taxon>
        <taxon>Nematoda</taxon>
        <taxon>Chromadorea</taxon>
        <taxon>Rhabditida</taxon>
        <taxon>Rhabditina</taxon>
        <taxon>Rhabditomorpha</taxon>
        <taxon>Strongyloidea</taxon>
        <taxon>Strongylidae</taxon>
        <taxon>Cylicocyclus</taxon>
    </lineage>
</organism>
<evidence type="ECO:0000313" key="1">
    <source>
        <dbReference type="EMBL" id="CAJ0610701.1"/>
    </source>
</evidence>
<gene>
    <name evidence="1" type="ORF">CYNAS_LOCUS22684</name>
</gene>
<dbReference type="Proteomes" id="UP001176961">
    <property type="component" value="Unassembled WGS sequence"/>
</dbReference>
<dbReference type="AlphaFoldDB" id="A0AA36MFG0"/>
<keyword evidence="2" id="KW-1185">Reference proteome</keyword>
<comment type="caution">
    <text evidence="1">The sequence shown here is derived from an EMBL/GenBank/DDBJ whole genome shotgun (WGS) entry which is preliminary data.</text>
</comment>